<keyword evidence="2" id="KW-0472">Membrane</keyword>
<evidence type="ECO:0000256" key="2">
    <source>
        <dbReference type="SAM" id="Phobius"/>
    </source>
</evidence>
<feature type="compositionally biased region" description="Low complexity" evidence="1">
    <location>
        <begin position="398"/>
        <end position="411"/>
    </location>
</feature>
<reference evidence="3 4" key="1">
    <citation type="submission" date="2017-10" db="EMBL/GenBank/DDBJ databases">
        <title>Sequencing the genomes of 1000 actinobacteria strains.</title>
        <authorList>
            <person name="Klenk H.-P."/>
        </authorList>
    </citation>
    <scope>NUCLEOTIDE SEQUENCE [LARGE SCALE GENOMIC DNA]</scope>
    <source>
        <strain evidence="3 4">DSM 46092</strain>
    </source>
</reference>
<organism evidence="3 4">
    <name type="scientific">Amycolatopsis sulphurea</name>
    <dbReference type="NCBI Taxonomy" id="76022"/>
    <lineage>
        <taxon>Bacteria</taxon>
        <taxon>Bacillati</taxon>
        <taxon>Actinomycetota</taxon>
        <taxon>Actinomycetes</taxon>
        <taxon>Pseudonocardiales</taxon>
        <taxon>Pseudonocardiaceae</taxon>
        <taxon>Amycolatopsis</taxon>
    </lineage>
</organism>
<comment type="caution">
    <text evidence="3">The sequence shown here is derived from an EMBL/GenBank/DDBJ whole genome shotgun (WGS) entry which is preliminary data.</text>
</comment>
<name>A0A2A9F865_9PSEU</name>
<dbReference type="AlphaFoldDB" id="A0A2A9F865"/>
<gene>
    <name evidence="3" type="ORF">ATK36_2016</name>
</gene>
<feature type="region of interest" description="Disordered" evidence="1">
    <location>
        <begin position="478"/>
        <end position="508"/>
    </location>
</feature>
<feature type="compositionally biased region" description="Polar residues" evidence="1">
    <location>
        <begin position="270"/>
        <end position="295"/>
    </location>
</feature>
<keyword evidence="2" id="KW-1133">Transmembrane helix</keyword>
<proteinExistence type="predicted"/>
<protein>
    <recommendedName>
        <fullName evidence="5">Hsp70 protein</fullName>
    </recommendedName>
</protein>
<evidence type="ECO:0000256" key="1">
    <source>
        <dbReference type="SAM" id="MobiDB-lite"/>
    </source>
</evidence>
<dbReference type="Gene3D" id="3.30.420.40">
    <property type="match status" value="2"/>
</dbReference>
<dbReference type="RefSeq" id="WP_211291842.1">
    <property type="nucleotide sequence ID" value="NZ_JBIAKZ010000022.1"/>
</dbReference>
<sequence>MPHVLGIDIGPARTHAATRRRQGGQWTAPEPLWLGETTPATATALFLDDEGYLITGDAAVQEGAAIPSRLTTGFHRRIGDDVPVFVGGTPFTPESLTTVVVEGVADLAGNGPPRHLVVTHPGDWGGYRRELLRRTLTGAGFPAVTLVPSAVAALHAHLPDPGQGERTAAVCEFGPDGVTVTLATSSATTSWFSRNSTEGVAPTAAVSSAFSLAQSANVAPDALSGIVFCGDPGPGALPGRLPCPVFVGPQPALTAALGAAALAAHRTATPTQQHRVSQRSTGPRPGTAQTGSSVDHPNAPAQNDDLPARPSTLVDDRPGTTHRQTGDLAEPNPRAAKKTGSPTEKRPALPADDTDQRARTARQPGDTADKRPRKTGKPADRPTAVAQHHSGALTPHRAGTPAQPEPAAAETILLPRVDDPADLPERPERPPVEITPFELPEPEGFAKLFRRWRPLVATAAVLAIAASVVIAILTSHPATADRQPGSPPPPAPSSCNRPATAPTGEGHC</sequence>
<dbReference type="EMBL" id="PDJK01000002">
    <property type="protein sequence ID" value="PFG47006.1"/>
    <property type="molecule type" value="Genomic_DNA"/>
</dbReference>
<feature type="region of interest" description="Disordered" evidence="1">
    <location>
        <begin position="264"/>
        <end position="437"/>
    </location>
</feature>
<keyword evidence="4" id="KW-1185">Reference proteome</keyword>
<accession>A0A2A9F865</accession>
<feature type="compositionally biased region" description="Basic and acidic residues" evidence="1">
    <location>
        <begin position="416"/>
        <end position="431"/>
    </location>
</feature>
<dbReference type="InterPro" id="IPR043129">
    <property type="entry name" value="ATPase_NBD"/>
</dbReference>
<evidence type="ECO:0000313" key="4">
    <source>
        <dbReference type="Proteomes" id="UP000243542"/>
    </source>
</evidence>
<evidence type="ECO:0000313" key="3">
    <source>
        <dbReference type="EMBL" id="PFG47006.1"/>
    </source>
</evidence>
<feature type="transmembrane region" description="Helical" evidence="2">
    <location>
        <begin position="452"/>
        <end position="473"/>
    </location>
</feature>
<keyword evidence="2" id="KW-0812">Transmembrane</keyword>
<dbReference type="Proteomes" id="UP000243542">
    <property type="component" value="Unassembled WGS sequence"/>
</dbReference>
<evidence type="ECO:0008006" key="5">
    <source>
        <dbReference type="Google" id="ProtNLM"/>
    </source>
</evidence>
<dbReference type="SUPFAM" id="SSF53067">
    <property type="entry name" value="Actin-like ATPase domain"/>
    <property type="match status" value="1"/>
</dbReference>